<comment type="similarity">
    <text evidence="2 12">Belongs to the peptidase S8 family.</text>
</comment>
<feature type="domain" description="Peptidase S8/S53" evidence="14">
    <location>
        <begin position="921"/>
        <end position="1377"/>
    </location>
</feature>
<feature type="active site" description="Charge relay system" evidence="11 12">
    <location>
        <position position="1337"/>
    </location>
</feature>
<dbReference type="Gene3D" id="3.30.70.80">
    <property type="entry name" value="Peptidase S8 propeptide/proteinase inhibitor I9"/>
    <property type="match status" value="1"/>
</dbReference>
<dbReference type="FunFam" id="3.50.30.30:FF:000005">
    <property type="entry name" value="subtilisin-like protease SBT1.5"/>
    <property type="match status" value="1"/>
</dbReference>
<accession>A0A2Z7AJR5</accession>
<keyword evidence="9" id="KW-0472">Membrane</keyword>
<dbReference type="OrthoDB" id="18786at2759"/>
<dbReference type="Gene3D" id="3.50.30.30">
    <property type="match status" value="1"/>
</dbReference>
<keyword evidence="7 12" id="KW-0720">Serine protease</keyword>
<proteinExistence type="inferred from homology"/>
<evidence type="ECO:0000256" key="7">
    <source>
        <dbReference type="ARBA" id="ARBA00022825"/>
    </source>
</evidence>
<keyword evidence="8" id="KW-0333">Golgi apparatus</keyword>
<evidence type="ECO:0000259" key="15">
    <source>
        <dbReference type="Pfam" id="PF02225"/>
    </source>
</evidence>
<dbReference type="InterPro" id="IPR048485">
    <property type="entry name" value="COG5_helical"/>
</dbReference>
<keyword evidence="6 12" id="KW-0378">Hydrolase</keyword>
<dbReference type="InterPro" id="IPR023828">
    <property type="entry name" value="Peptidase_S8_Ser-AS"/>
</dbReference>
<dbReference type="GO" id="GO:0006508">
    <property type="term" value="P:proteolysis"/>
    <property type="evidence" value="ECO:0007669"/>
    <property type="project" value="UniProtKB-KW"/>
</dbReference>
<feature type="domain" description="Subtilisin-like protease fibronectin type-III" evidence="18">
    <location>
        <begin position="1449"/>
        <end position="1544"/>
    </location>
</feature>
<dbReference type="EMBL" id="KV016696">
    <property type="protein sequence ID" value="KZV19411.1"/>
    <property type="molecule type" value="Genomic_DNA"/>
</dbReference>
<feature type="domain" description="Conserved oligomeric Golgi complex subunit 5 helical" evidence="19">
    <location>
        <begin position="212"/>
        <end position="418"/>
    </location>
</feature>
<evidence type="ECO:0000259" key="19">
    <source>
        <dbReference type="Pfam" id="PF20649"/>
    </source>
</evidence>
<evidence type="ECO:0000256" key="10">
    <source>
        <dbReference type="ARBA" id="ARBA00023180"/>
    </source>
</evidence>
<dbReference type="InterPro" id="IPR015500">
    <property type="entry name" value="Peptidase_S8_subtilisin-rel"/>
</dbReference>
<feature type="domain" description="PA" evidence="15">
    <location>
        <begin position="1180"/>
        <end position="1251"/>
    </location>
</feature>
<gene>
    <name evidence="20" type="ORF">F511_08752</name>
</gene>
<dbReference type="Proteomes" id="UP000250235">
    <property type="component" value="Unassembled WGS sequence"/>
</dbReference>
<evidence type="ECO:0000259" key="16">
    <source>
        <dbReference type="Pfam" id="PF05922"/>
    </source>
</evidence>
<evidence type="ECO:0000256" key="9">
    <source>
        <dbReference type="ARBA" id="ARBA00023136"/>
    </source>
</evidence>
<dbReference type="GO" id="GO:0004252">
    <property type="term" value="F:serine-type endopeptidase activity"/>
    <property type="evidence" value="ECO:0007669"/>
    <property type="project" value="UniProtKB-UniRule"/>
</dbReference>
<feature type="domain" description="Conserved oligomeric Golgi complex subunit 5 N-terminal" evidence="17">
    <location>
        <begin position="55"/>
        <end position="178"/>
    </location>
</feature>
<evidence type="ECO:0000313" key="21">
    <source>
        <dbReference type="Proteomes" id="UP000250235"/>
    </source>
</evidence>
<evidence type="ECO:0000259" key="17">
    <source>
        <dbReference type="Pfam" id="PF10392"/>
    </source>
</evidence>
<evidence type="ECO:0000256" key="12">
    <source>
        <dbReference type="PROSITE-ProRule" id="PRU01240"/>
    </source>
</evidence>
<keyword evidence="5" id="KW-0732">Signal</keyword>
<keyword evidence="4 12" id="KW-0645">Protease</keyword>
<comment type="subcellular location">
    <subcellularLocation>
        <location evidence="1">Golgi apparatus membrane</location>
        <topology evidence="1">Peripheral membrane protein</topology>
    </subcellularLocation>
</comment>
<organism evidence="20 21">
    <name type="scientific">Dorcoceras hygrometricum</name>
    <dbReference type="NCBI Taxonomy" id="472368"/>
    <lineage>
        <taxon>Eukaryota</taxon>
        <taxon>Viridiplantae</taxon>
        <taxon>Streptophyta</taxon>
        <taxon>Embryophyta</taxon>
        <taxon>Tracheophyta</taxon>
        <taxon>Spermatophyta</taxon>
        <taxon>Magnoliopsida</taxon>
        <taxon>eudicotyledons</taxon>
        <taxon>Gunneridae</taxon>
        <taxon>Pentapetalae</taxon>
        <taxon>asterids</taxon>
        <taxon>lamiids</taxon>
        <taxon>Lamiales</taxon>
        <taxon>Gesneriaceae</taxon>
        <taxon>Didymocarpoideae</taxon>
        <taxon>Trichosporeae</taxon>
        <taxon>Loxocarpinae</taxon>
        <taxon>Dorcoceras</taxon>
    </lineage>
</organism>
<dbReference type="Pfam" id="PF17766">
    <property type="entry name" value="fn3_6"/>
    <property type="match status" value="1"/>
</dbReference>
<dbReference type="CDD" id="cd02120">
    <property type="entry name" value="PA_subtilisin_like"/>
    <property type="match status" value="1"/>
</dbReference>
<dbReference type="Gene3D" id="2.60.40.2310">
    <property type="match status" value="1"/>
</dbReference>
<feature type="active site" description="Charge relay system" evidence="11 12">
    <location>
        <position position="999"/>
    </location>
</feature>
<sequence length="1547" mass="168052">MASPAIPRSPLQRLSTFKNAPTAAGATPSTAALTHMPLSPPISPLDTFSSDPIFSAFLSPDFNPTQFSSSALSSGSAASRIEKLQDGLRLLDTQLRHEVLSRHHDLLNQLSSIKAAETSLATLRSSLSSLQSSLRRARSELSDPLRVISTQTHQLNNLHSTSLLLQFTLRTLRQIQKLRNAVDTQPESSKWDLSKAAQLHFEILTLYNESHLSGIDIVDKELQWVIEVGTKIREEGMKVLEKGLESLNQPEVGLGLQVFYNMGELRGTVDGLVSNYKQTGVKSVSNALDMKAISGGGGYGTGGPGGVQRHGTPQIGGGAKAKEALWQRMNGCMDQLHSIVLAVWHLQRVLSKKRDPFTHVLLLDEVMQEGDPMLTDRVWDALVMSFTNQMKSVFTASSFVKEIFTVGYPKLLKMIENLLERISRDTDVKGVPPALSSEGKEQMVAAIKIFETAFLALCLSRLSDLVNSVFPMSSRGNVPSKVHLSRILSSIQEEIEAVQMDARLTLLVLHEISKVLVLIAQRSEYQIETGPEARQVTGPATPLQLKNFILCQHLQDIHTHMLSLVSGLPTVAMDVLSVSLGTVYGVAADSVTSLFQAMLERLESCILQIHEQNFATLGIDAAMDNNASPYMEELQKCILHFRTEFLLRLLPSSGAISRGTETICTRLVRSMASRVLIFFIRHASLVRPLSESGKLRMARDMAEIELAVGQNLFPVEQLGAPYRALRAFRPVIFLETSQLGSSPLLQDLPPSVILHHLYSRGPEDLQSPLQRNKLTPIQYSLWMDSQGEDQIWKGIKATLDDYAAKRPYVVYLGAHSHGAEATPADYDRAKQSHYEFLGSYLGSSEMAKGAIFYSYTKHINGFAAYLGEEEAIRISKHPDVVSVFLNQGRKLHTTRSWDFMGLEENGEISSSSIWKKARFGEDIIIGNLDTGAWPESKSFSDDGFGPIPSKWKGTCQRGLDPSFRCNRKLIGARYFNKGYGAAVGPLNSTFKTPRDTEGHGSHTLSTAGGNFVAGANVFGYGNGTAKGGSPKARVAAYKVCWPPVAGNECFDADILAAFDTAIHDGVDVLSVSLGGDPAPFYNDSIAIGSFHAVKHGITVICSAGNSGPGSGTVANIAPWQITVGASTMDRQFPSYVFLGNNMSFRGESLSTKSLPKNKFFPLISAAFATAANVSAEQAILCKAGTLDPKKVKGKILVCLRGDNARVDKGEQAALAGAVGMVLANNEASGYEIIADPHVLPASHINYLDGLAVFSYVNSSRSAVATITRPRTQLGTKPAPSMAAFSSKGPSTMTPEILKPDITAPGVSVIAAYTEAQAPTNQAFDNRRVKFNSVSGTSMSCPHVSGVVGLLKTLYPNWSPAAIKSAIVTTARTADNTMKPLTNASHFKATPFSYGGGHINPNRAMDPGLVYDLGLGDYLNFICALGYNKTQLRLFSDKPYTCSKPTSIINLNYPSITVPNLNGSVTVTRRVKNVGTPATYKARIRSPPGISVQVKPDILNFETIGEEKRFQVVLKARDASVSGNYVFGKLIWSDGKHYVRSPIVVKKL</sequence>
<dbReference type="GO" id="GO:0017119">
    <property type="term" value="C:Golgi transport complex"/>
    <property type="evidence" value="ECO:0007669"/>
    <property type="project" value="InterPro"/>
</dbReference>
<dbReference type="PRINTS" id="PR00723">
    <property type="entry name" value="SUBTILISIN"/>
</dbReference>
<dbReference type="InterPro" id="IPR036852">
    <property type="entry name" value="Peptidase_S8/S53_dom_sf"/>
</dbReference>
<dbReference type="PANTHER" id="PTHR13228">
    <property type="entry name" value="CONSERVED OLIGOMERIC GOLGI COMPLEX COMPONENT 5"/>
    <property type="match status" value="1"/>
</dbReference>
<dbReference type="InterPro" id="IPR003137">
    <property type="entry name" value="PA_domain"/>
</dbReference>
<dbReference type="FunFam" id="3.40.50.200:FF:000006">
    <property type="entry name" value="Subtilisin-like protease SBT1.5"/>
    <property type="match status" value="1"/>
</dbReference>
<dbReference type="Pfam" id="PF00082">
    <property type="entry name" value="Peptidase_S8"/>
    <property type="match status" value="1"/>
</dbReference>
<reference evidence="20 21" key="1">
    <citation type="journal article" date="2015" name="Proc. Natl. Acad. Sci. U.S.A.">
        <title>The resurrection genome of Boea hygrometrica: A blueprint for survival of dehydration.</title>
        <authorList>
            <person name="Xiao L."/>
            <person name="Yang G."/>
            <person name="Zhang L."/>
            <person name="Yang X."/>
            <person name="Zhao S."/>
            <person name="Ji Z."/>
            <person name="Zhou Q."/>
            <person name="Hu M."/>
            <person name="Wang Y."/>
            <person name="Chen M."/>
            <person name="Xu Y."/>
            <person name="Jin H."/>
            <person name="Xiao X."/>
            <person name="Hu G."/>
            <person name="Bao F."/>
            <person name="Hu Y."/>
            <person name="Wan P."/>
            <person name="Li L."/>
            <person name="Deng X."/>
            <person name="Kuang T."/>
            <person name="Xiang C."/>
            <person name="Zhu J.K."/>
            <person name="Oliver M.J."/>
            <person name="He Y."/>
        </authorList>
    </citation>
    <scope>NUCLEOTIDE SEQUENCE [LARGE SCALE GENOMIC DNA]</scope>
    <source>
        <strain evidence="21">cv. XS01</strain>
    </source>
</reference>
<dbReference type="Pfam" id="PF02225">
    <property type="entry name" value="PA"/>
    <property type="match status" value="1"/>
</dbReference>
<evidence type="ECO:0000259" key="14">
    <source>
        <dbReference type="Pfam" id="PF00082"/>
    </source>
</evidence>
<dbReference type="CDD" id="cd04852">
    <property type="entry name" value="Peptidases_S8_3"/>
    <property type="match status" value="1"/>
</dbReference>
<evidence type="ECO:0000313" key="20">
    <source>
        <dbReference type="EMBL" id="KZV19411.1"/>
    </source>
</evidence>
<evidence type="ECO:0000256" key="1">
    <source>
        <dbReference type="ARBA" id="ARBA00004395"/>
    </source>
</evidence>
<dbReference type="Gene3D" id="3.40.50.200">
    <property type="entry name" value="Peptidase S8/S53 domain"/>
    <property type="match status" value="1"/>
</dbReference>
<dbReference type="InterPro" id="IPR034197">
    <property type="entry name" value="Peptidases_S8_3"/>
</dbReference>
<dbReference type="GO" id="GO:0006891">
    <property type="term" value="P:intra-Golgi vesicle-mediated transport"/>
    <property type="evidence" value="ECO:0007669"/>
    <property type="project" value="InterPro"/>
</dbReference>
<dbReference type="InterPro" id="IPR049176">
    <property type="entry name" value="COG5_N"/>
</dbReference>
<dbReference type="Pfam" id="PF05922">
    <property type="entry name" value="Inhibitor_I9"/>
    <property type="match status" value="1"/>
</dbReference>
<feature type="active site" description="Charge relay system" evidence="11 12">
    <location>
        <position position="929"/>
    </location>
</feature>
<evidence type="ECO:0000256" key="8">
    <source>
        <dbReference type="ARBA" id="ARBA00023034"/>
    </source>
</evidence>
<feature type="region of interest" description="Disordered" evidence="13">
    <location>
        <begin position="1272"/>
        <end position="1293"/>
    </location>
</feature>
<dbReference type="InterPro" id="IPR041469">
    <property type="entry name" value="Subtilisin-like_FN3"/>
</dbReference>
<dbReference type="InterPro" id="IPR037045">
    <property type="entry name" value="S8pro/Inhibitor_I9_sf"/>
</dbReference>
<dbReference type="InterPro" id="IPR019465">
    <property type="entry name" value="Cog5"/>
</dbReference>
<evidence type="ECO:0000259" key="18">
    <source>
        <dbReference type="Pfam" id="PF17766"/>
    </source>
</evidence>
<dbReference type="PROSITE" id="PS00138">
    <property type="entry name" value="SUBTILASE_SER"/>
    <property type="match status" value="1"/>
</dbReference>
<dbReference type="InterPro" id="IPR046450">
    <property type="entry name" value="PA_dom_sf"/>
</dbReference>
<evidence type="ECO:0000256" key="3">
    <source>
        <dbReference type="ARBA" id="ARBA00020974"/>
    </source>
</evidence>
<evidence type="ECO:0000256" key="13">
    <source>
        <dbReference type="SAM" id="MobiDB-lite"/>
    </source>
</evidence>
<evidence type="ECO:0000256" key="11">
    <source>
        <dbReference type="PIRSR" id="PIRSR615500-1"/>
    </source>
</evidence>
<feature type="domain" description="Inhibitor I9" evidence="16">
    <location>
        <begin position="808"/>
        <end position="892"/>
    </location>
</feature>
<dbReference type="Pfam" id="PF10392">
    <property type="entry name" value="COG5_N"/>
    <property type="match status" value="1"/>
</dbReference>
<dbReference type="FunFam" id="3.30.70.80:FF:000002">
    <property type="entry name" value="Subtilisin-like protease SBT5.3"/>
    <property type="match status" value="1"/>
</dbReference>
<dbReference type="GO" id="GO:0000139">
    <property type="term" value="C:Golgi membrane"/>
    <property type="evidence" value="ECO:0007669"/>
    <property type="project" value="UniProtKB-SubCell"/>
</dbReference>
<evidence type="ECO:0000256" key="2">
    <source>
        <dbReference type="ARBA" id="ARBA00011073"/>
    </source>
</evidence>
<dbReference type="Pfam" id="PF20649">
    <property type="entry name" value="COG5_C"/>
    <property type="match status" value="1"/>
</dbReference>
<dbReference type="InterPro" id="IPR000209">
    <property type="entry name" value="Peptidase_S8/S53_dom"/>
</dbReference>
<dbReference type="SUPFAM" id="SSF52025">
    <property type="entry name" value="PA domain"/>
    <property type="match status" value="1"/>
</dbReference>
<dbReference type="FunFam" id="2.60.40.2310:FF:000002">
    <property type="entry name" value="p69E protein-like"/>
    <property type="match status" value="1"/>
</dbReference>
<protein>
    <recommendedName>
        <fullName evidence="3">Conserved oligomeric Golgi complex subunit 5</fullName>
    </recommendedName>
</protein>
<name>A0A2Z7AJR5_9LAMI</name>
<dbReference type="SUPFAM" id="SSF52743">
    <property type="entry name" value="Subtilisin-like"/>
    <property type="match status" value="1"/>
</dbReference>
<dbReference type="PROSITE" id="PS51892">
    <property type="entry name" value="SUBTILASE"/>
    <property type="match status" value="1"/>
</dbReference>
<dbReference type="PANTHER" id="PTHR13228:SF3">
    <property type="entry name" value="CONSERVED OLIGOMERIC GOLGI COMPLEX SUBUNIT 5"/>
    <property type="match status" value="1"/>
</dbReference>
<keyword evidence="21" id="KW-1185">Reference proteome</keyword>
<evidence type="ECO:0000256" key="5">
    <source>
        <dbReference type="ARBA" id="ARBA00022729"/>
    </source>
</evidence>
<keyword evidence="10" id="KW-0325">Glycoprotein</keyword>
<evidence type="ECO:0000256" key="6">
    <source>
        <dbReference type="ARBA" id="ARBA00022801"/>
    </source>
</evidence>
<dbReference type="InterPro" id="IPR010259">
    <property type="entry name" value="S8pro/Inhibitor_I9"/>
</dbReference>
<evidence type="ECO:0000256" key="4">
    <source>
        <dbReference type="ARBA" id="ARBA00022670"/>
    </source>
</evidence>